<proteinExistence type="predicted"/>
<keyword evidence="3" id="KW-1185">Reference proteome</keyword>
<evidence type="ECO:0000256" key="1">
    <source>
        <dbReference type="SAM" id="MobiDB-lite"/>
    </source>
</evidence>
<reference evidence="3" key="1">
    <citation type="journal article" date="2019" name="Int. J. Syst. Evol. Microbiol.">
        <title>The Global Catalogue of Microorganisms (GCM) 10K type strain sequencing project: providing services to taxonomists for standard genome sequencing and annotation.</title>
        <authorList>
            <consortium name="The Broad Institute Genomics Platform"/>
            <consortium name="The Broad Institute Genome Sequencing Center for Infectious Disease"/>
            <person name="Wu L."/>
            <person name="Ma J."/>
        </authorList>
    </citation>
    <scope>NUCLEOTIDE SEQUENCE [LARGE SCALE GENOMIC DNA]</scope>
    <source>
        <strain evidence="3">CGMCC 4.7283</strain>
    </source>
</reference>
<gene>
    <name evidence="2" type="ORF">ACFO5X_13335</name>
</gene>
<accession>A0ABV9KI52</accession>
<keyword evidence="2" id="KW-0966">Cell projection</keyword>
<keyword evidence="2" id="KW-0969">Cilium</keyword>
<sequence>MSHLIDFAILLLLAGVLGYAYLVDRRVRHLVSVLREMAPMVDEFSAAVDRSESSISAIKAVTQAIENQVRDGLSLRTTRRPAATPAPEAEQERAPEPAGVTAVNGKSELVRSFFATVRSRQA</sequence>
<keyword evidence="2" id="KW-0282">Flagellum</keyword>
<comment type="caution">
    <text evidence="2">The sequence shown here is derived from an EMBL/GenBank/DDBJ whole genome shotgun (WGS) entry which is preliminary data.</text>
</comment>
<dbReference type="Proteomes" id="UP001595973">
    <property type="component" value="Unassembled WGS sequence"/>
</dbReference>
<feature type="region of interest" description="Disordered" evidence="1">
    <location>
        <begin position="76"/>
        <end position="100"/>
    </location>
</feature>
<evidence type="ECO:0000313" key="2">
    <source>
        <dbReference type="EMBL" id="MFC4669539.1"/>
    </source>
</evidence>
<evidence type="ECO:0000313" key="3">
    <source>
        <dbReference type="Proteomes" id="UP001595973"/>
    </source>
</evidence>
<dbReference type="EMBL" id="JBHSGI010000015">
    <property type="protein sequence ID" value="MFC4669539.1"/>
    <property type="molecule type" value="Genomic_DNA"/>
</dbReference>
<name>A0ABV9KI52_9RHOB</name>
<organism evidence="2 3">
    <name type="scientific">Seohaeicola nanhaiensis</name>
    <dbReference type="NCBI Taxonomy" id="1387282"/>
    <lineage>
        <taxon>Bacteria</taxon>
        <taxon>Pseudomonadati</taxon>
        <taxon>Pseudomonadota</taxon>
        <taxon>Alphaproteobacteria</taxon>
        <taxon>Rhodobacterales</taxon>
        <taxon>Roseobacteraceae</taxon>
        <taxon>Seohaeicola</taxon>
    </lineage>
</organism>
<protein>
    <submittedName>
        <fullName evidence="2">Flagellar motor switch protein</fullName>
    </submittedName>
</protein>
<dbReference type="RefSeq" id="WP_380717968.1">
    <property type="nucleotide sequence ID" value="NZ_JBHSGI010000015.1"/>
</dbReference>